<evidence type="ECO:0000313" key="4">
    <source>
        <dbReference type="EMBL" id="OAG07383.1"/>
    </source>
</evidence>
<dbReference type="GeneID" id="28764340"/>
<gene>
    <name evidence="4" type="ORF">CC84DRAFT_1186358</name>
</gene>
<dbReference type="Gene3D" id="3.40.50.720">
    <property type="entry name" value="NAD(P)-binding Rossmann-like Domain"/>
    <property type="match status" value="1"/>
</dbReference>
<dbReference type="RefSeq" id="XP_018037748.1">
    <property type="nucleotide sequence ID" value="XM_018180854.1"/>
</dbReference>
<dbReference type="EMBL" id="KV441551">
    <property type="protein sequence ID" value="OAG07383.1"/>
    <property type="molecule type" value="Genomic_DNA"/>
</dbReference>
<reference evidence="4 5" key="1">
    <citation type="submission" date="2016-05" db="EMBL/GenBank/DDBJ databases">
        <title>Comparative analysis of secretome profiles of manganese(II)-oxidizing ascomycete fungi.</title>
        <authorList>
            <consortium name="DOE Joint Genome Institute"/>
            <person name="Zeiner C.A."/>
            <person name="Purvine S.O."/>
            <person name="Zink E.M."/>
            <person name="Wu S."/>
            <person name="Pasa-Tolic L."/>
            <person name="Chaput D.L."/>
            <person name="Haridas S."/>
            <person name="Grigoriev I.V."/>
            <person name="Santelli C.M."/>
            <person name="Hansel C.M."/>
        </authorList>
    </citation>
    <scope>NUCLEOTIDE SEQUENCE [LARGE SCALE GENOMIC DNA]</scope>
    <source>
        <strain evidence="4 5">AP3s5-JAC2a</strain>
    </source>
</reference>
<evidence type="ECO:0000256" key="1">
    <source>
        <dbReference type="ARBA" id="ARBA00023002"/>
    </source>
</evidence>
<dbReference type="InterPro" id="IPR001509">
    <property type="entry name" value="Epimerase_deHydtase"/>
</dbReference>
<keyword evidence="1" id="KW-0560">Oxidoreductase</keyword>
<feature type="domain" description="NAD-dependent epimerase/dehydratase" evidence="3">
    <location>
        <begin position="10"/>
        <end position="267"/>
    </location>
</feature>
<dbReference type="GO" id="GO:0016616">
    <property type="term" value="F:oxidoreductase activity, acting on the CH-OH group of donors, NAD or NADP as acceptor"/>
    <property type="evidence" value="ECO:0007669"/>
    <property type="project" value="TreeGrafter"/>
</dbReference>
<dbReference type="STRING" id="1460663.A0A177CIP5"/>
<dbReference type="PANTHER" id="PTHR10366:SF562">
    <property type="entry name" value="ALDEHYDE REDUCTASE II (AFU_ORTHOLOGUE AFUA_1G11360)"/>
    <property type="match status" value="1"/>
</dbReference>
<name>A0A177CIP5_9PLEO</name>
<protein>
    <submittedName>
        <fullName evidence="4">NAD(P)-binding protein</fullName>
    </submittedName>
</protein>
<keyword evidence="5" id="KW-1185">Reference proteome</keyword>
<organism evidence="4 5">
    <name type="scientific">Paraphaeosphaeria sporulosa</name>
    <dbReference type="NCBI Taxonomy" id="1460663"/>
    <lineage>
        <taxon>Eukaryota</taxon>
        <taxon>Fungi</taxon>
        <taxon>Dikarya</taxon>
        <taxon>Ascomycota</taxon>
        <taxon>Pezizomycotina</taxon>
        <taxon>Dothideomycetes</taxon>
        <taxon>Pleosporomycetidae</taxon>
        <taxon>Pleosporales</taxon>
        <taxon>Massarineae</taxon>
        <taxon>Didymosphaeriaceae</taxon>
        <taxon>Paraphaeosphaeria</taxon>
    </lineage>
</organism>
<evidence type="ECO:0000313" key="5">
    <source>
        <dbReference type="Proteomes" id="UP000077069"/>
    </source>
</evidence>
<evidence type="ECO:0000256" key="2">
    <source>
        <dbReference type="ARBA" id="ARBA00023445"/>
    </source>
</evidence>
<dbReference type="SUPFAM" id="SSF51735">
    <property type="entry name" value="NAD(P)-binding Rossmann-fold domains"/>
    <property type="match status" value="1"/>
</dbReference>
<dbReference type="AlphaFoldDB" id="A0A177CIP5"/>
<evidence type="ECO:0000259" key="3">
    <source>
        <dbReference type="Pfam" id="PF01370"/>
    </source>
</evidence>
<sequence>MAAISKGSLVFVTGVSGLIGSHVADHLLRAGFRVRGAVRSEQEATMMHEIYKGRHPKAIDLFQTVVITDMKLPGAFTGHLAGCEGIAHVASDLSFSPDPNVVITGCVNGVISLLNEAKSTPSIKRFVYTSSSNAATRPLVGESRHVDSSSWNDDILEEAWAPPPFETSRSYAVYAASKVACERAAWTFVSDQKPQFTFNTVLPNYTSGIVLQPLSIPGAGSTARWVRDVYDHPFEEEFVAKLRDDSPAWQVEVEDVAKLHLAALCHGDVVGERLFGFAHKFNYNSFLKVFRELAPERKWPEDRNGLEWPSTIVNNERSIELLRRFGADGWTSFHESVRRSCLSQYGEGFTPFDGVVPGF</sequence>
<dbReference type="Proteomes" id="UP000077069">
    <property type="component" value="Unassembled WGS sequence"/>
</dbReference>
<dbReference type="OrthoDB" id="2735536at2759"/>
<dbReference type="InterPro" id="IPR050425">
    <property type="entry name" value="NAD(P)_dehydrat-like"/>
</dbReference>
<accession>A0A177CIP5</accession>
<proteinExistence type="inferred from homology"/>
<dbReference type="FunFam" id="3.40.50.720:FF:000426">
    <property type="entry name" value="Aldehyde reductase 2"/>
    <property type="match status" value="1"/>
</dbReference>
<comment type="similarity">
    <text evidence="2">Belongs to the NAD(P)-dependent epimerase/dehydratase family. Dihydroflavonol-4-reductase subfamily.</text>
</comment>
<dbReference type="InParanoid" id="A0A177CIP5"/>
<dbReference type="Pfam" id="PF01370">
    <property type="entry name" value="Epimerase"/>
    <property type="match status" value="1"/>
</dbReference>
<dbReference type="PANTHER" id="PTHR10366">
    <property type="entry name" value="NAD DEPENDENT EPIMERASE/DEHYDRATASE"/>
    <property type="match status" value="1"/>
</dbReference>
<dbReference type="InterPro" id="IPR036291">
    <property type="entry name" value="NAD(P)-bd_dom_sf"/>
</dbReference>